<dbReference type="Proteomes" id="UP000663845">
    <property type="component" value="Unassembled WGS sequence"/>
</dbReference>
<reference evidence="2" key="1">
    <citation type="submission" date="2021-02" db="EMBL/GenBank/DDBJ databases">
        <authorList>
            <person name="Nowell W R."/>
        </authorList>
    </citation>
    <scope>NUCLEOTIDE SEQUENCE</scope>
</reference>
<evidence type="ECO:0000313" key="2">
    <source>
        <dbReference type="EMBL" id="CAF1254340.1"/>
    </source>
</evidence>
<evidence type="ECO:0000256" key="1">
    <source>
        <dbReference type="SAM" id="SignalP"/>
    </source>
</evidence>
<proteinExistence type="predicted"/>
<protein>
    <submittedName>
        <fullName evidence="2">Uncharacterized protein</fullName>
    </submittedName>
</protein>
<comment type="caution">
    <text evidence="2">The sequence shown here is derived from an EMBL/GenBank/DDBJ whole genome shotgun (WGS) entry which is preliminary data.</text>
</comment>
<dbReference type="EMBL" id="CAJNOG010000463">
    <property type="protein sequence ID" value="CAF1254340.1"/>
    <property type="molecule type" value="Genomic_DNA"/>
</dbReference>
<dbReference type="Proteomes" id="UP000663844">
    <property type="component" value="Unassembled WGS sequence"/>
</dbReference>
<evidence type="ECO:0000313" key="4">
    <source>
        <dbReference type="Proteomes" id="UP000663845"/>
    </source>
</evidence>
<keyword evidence="1" id="KW-0732">Signal</keyword>
<gene>
    <name evidence="2" type="ORF">JYZ213_LOCUS29792</name>
    <name evidence="3" type="ORF">OXD698_LOCUS11192</name>
</gene>
<dbReference type="AlphaFoldDB" id="A0A815ADP7"/>
<organism evidence="2 4">
    <name type="scientific">Adineta steineri</name>
    <dbReference type="NCBI Taxonomy" id="433720"/>
    <lineage>
        <taxon>Eukaryota</taxon>
        <taxon>Metazoa</taxon>
        <taxon>Spiralia</taxon>
        <taxon>Gnathifera</taxon>
        <taxon>Rotifera</taxon>
        <taxon>Eurotatoria</taxon>
        <taxon>Bdelloidea</taxon>
        <taxon>Adinetida</taxon>
        <taxon>Adinetidae</taxon>
        <taxon>Adineta</taxon>
    </lineage>
</organism>
<sequence>MTSRHMVYVLIGLILCGIPLIVLATVSSKSAALPTQPLPIQCFDHTTITDPTRLYTYTACCAYDSNEITGWYRFTGNGGTRLVTTQLSQTNICGGSYPGWWNGTLPKAIGATHVGTMCFYTGGHFDGSYCANPLSPIIATNCGDYYVFYLLPVSCCSYRYCTTP</sequence>
<name>A0A815ADP7_9BILA</name>
<accession>A0A815ADP7</accession>
<dbReference type="EMBL" id="CAJOAZ010000620">
    <property type="protein sequence ID" value="CAF3685021.1"/>
    <property type="molecule type" value="Genomic_DNA"/>
</dbReference>
<feature type="signal peptide" evidence="1">
    <location>
        <begin position="1"/>
        <end position="24"/>
    </location>
</feature>
<feature type="chain" id="PRO_5036226803" evidence="1">
    <location>
        <begin position="25"/>
        <end position="164"/>
    </location>
</feature>
<evidence type="ECO:0000313" key="3">
    <source>
        <dbReference type="EMBL" id="CAF3685021.1"/>
    </source>
</evidence>